<evidence type="ECO:0000256" key="4">
    <source>
        <dbReference type="SAM" id="MobiDB-lite"/>
    </source>
</evidence>
<evidence type="ECO:0000259" key="5">
    <source>
        <dbReference type="Pfam" id="PF00291"/>
    </source>
</evidence>
<dbReference type="InterPro" id="IPR036052">
    <property type="entry name" value="TrpB-like_PALP_sf"/>
</dbReference>
<dbReference type="RefSeq" id="WP_058583311.1">
    <property type="nucleotide sequence ID" value="NZ_LOPU01000037.1"/>
</dbReference>
<dbReference type="SUPFAM" id="SSF53686">
    <property type="entry name" value="Tryptophan synthase beta subunit-like PLP-dependent enzymes"/>
    <property type="match status" value="1"/>
</dbReference>
<comment type="caution">
    <text evidence="6">The sequence shown here is derived from an EMBL/GenBank/DDBJ whole genome shotgun (WGS) entry which is preliminary data.</text>
</comment>
<feature type="domain" description="Tryptophan synthase beta chain-like PALP" evidence="5">
    <location>
        <begin position="62"/>
        <end position="363"/>
    </location>
</feature>
<dbReference type="GO" id="GO:0004794">
    <property type="term" value="F:threonine deaminase activity"/>
    <property type="evidence" value="ECO:0007669"/>
    <property type="project" value="TreeGrafter"/>
</dbReference>
<organism evidence="6 7">
    <name type="scientific">Haloprofundus marisrubri</name>
    <dbReference type="NCBI Taxonomy" id="1514971"/>
    <lineage>
        <taxon>Archaea</taxon>
        <taxon>Methanobacteriati</taxon>
        <taxon>Methanobacteriota</taxon>
        <taxon>Stenosarchaea group</taxon>
        <taxon>Halobacteria</taxon>
        <taxon>Halobacteriales</taxon>
        <taxon>Haloferacaceae</taxon>
        <taxon>Haloprofundus</taxon>
    </lineage>
</organism>
<keyword evidence="3" id="KW-0456">Lyase</keyword>
<dbReference type="GO" id="GO:0009097">
    <property type="term" value="P:isoleucine biosynthetic process"/>
    <property type="evidence" value="ECO:0007669"/>
    <property type="project" value="TreeGrafter"/>
</dbReference>
<protein>
    <submittedName>
        <fullName evidence="6">Threonine synthase</fullName>
    </submittedName>
</protein>
<feature type="compositionally biased region" description="Basic and acidic residues" evidence="4">
    <location>
        <begin position="376"/>
        <end position="393"/>
    </location>
</feature>
<dbReference type="InterPro" id="IPR001926">
    <property type="entry name" value="TrpB-like_PALP"/>
</dbReference>
<gene>
    <name evidence="6" type="ORF">AUR64_01210</name>
</gene>
<dbReference type="PANTHER" id="PTHR48078:SF6">
    <property type="entry name" value="L-THREONINE DEHYDRATASE CATABOLIC TDCB"/>
    <property type="match status" value="1"/>
</dbReference>
<sequence>MTERICYACGERAAAPATRCDCGEPLWLDTDPHDFDWNAVADDPGMWRYAELLPFDSPGGVADAAGGTPLLRLSRLDEFAGVRLHLKDEGSNPTGSFKDRGSALGVAAALESGVNIVGTVSHGNMAMSTAANAASAGLDCVVLVPDDIPESRIDLISQYGPRLLRVSGDYAALYDRSLELGVELEIPFYNSDVPLRVEGQKTTALEICEAFAPGVPDAIVLPVSSGGHASGVWKALRELKTAGTIDQLPRLYFAQAAACAPIAEAFDAGDDAVSPVEGGETIAYSIANRDPPSGTRALTAARETDGGVVAVDDDEIRAARGAIAESGGLSVESASATSLAAIRRLAVDGELGEEDDVVAVATGRGVSESPPSSERATVDRVDIDELGERLGSR</sequence>
<reference evidence="6 7" key="1">
    <citation type="submission" date="2015-12" db="EMBL/GenBank/DDBJ databases">
        <title>Haloprofundus marisrubri gen. nov., sp. nov., an extremely halophilic archaeon isolated from the Discovery deep brine-seawater interface in the Red Sea.</title>
        <authorList>
            <person name="Zhang G."/>
            <person name="Stingl U."/>
            <person name="Rashid M."/>
        </authorList>
    </citation>
    <scope>NUCLEOTIDE SEQUENCE [LARGE SCALE GENOMIC DNA]</scope>
    <source>
        <strain evidence="6 7">SB9</strain>
    </source>
</reference>
<name>A0A0W1R3X4_9EURY</name>
<dbReference type="Pfam" id="PF00291">
    <property type="entry name" value="PALP"/>
    <property type="match status" value="1"/>
</dbReference>
<dbReference type="OrthoDB" id="6371at2157"/>
<evidence type="ECO:0000313" key="7">
    <source>
        <dbReference type="Proteomes" id="UP000054387"/>
    </source>
</evidence>
<evidence type="ECO:0000313" key="6">
    <source>
        <dbReference type="EMBL" id="KTG07883.1"/>
    </source>
</evidence>
<evidence type="ECO:0000256" key="1">
    <source>
        <dbReference type="ARBA" id="ARBA00001933"/>
    </source>
</evidence>
<keyword evidence="2" id="KW-0663">Pyridoxal phosphate</keyword>
<dbReference type="AlphaFoldDB" id="A0A0W1R3X4"/>
<proteinExistence type="predicted"/>
<dbReference type="GO" id="GO:0003941">
    <property type="term" value="F:L-serine ammonia-lyase activity"/>
    <property type="evidence" value="ECO:0007669"/>
    <property type="project" value="TreeGrafter"/>
</dbReference>
<accession>A0A0W1R3X4</accession>
<dbReference type="STRING" id="1514971.AUR64_01210"/>
<dbReference type="GO" id="GO:0006567">
    <property type="term" value="P:L-threonine catabolic process"/>
    <property type="evidence" value="ECO:0007669"/>
    <property type="project" value="TreeGrafter"/>
</dbReference>
<feature type="region of interest" description="Disordered" evidence="4">
    <location>
        <begin position="363"/>
        <end position="393"/>
    </location>
</feature>
<dbReference type="Proteomes" id="UP000054387">
    <property type="component" value="Unassembled WGS sequence"/>
</dbReference>
<dbReference type="InterPro" id="IPR050147">
    <property type="entry name" value="Ser/Thr_Dehydratase"/>
</dbReference>
<dbReference type="EMBL" id="LOPU01000037">
    <property type="protein sequence ID" value="KTG07883.1"/>
    <property type="molecule type" value="Genomic_DNA"/>
</dbReference>
<evidence type="ECO:0000256" key="3">
    <source>
        <dbReference type="ARBA" id="ARBA00023239"/>
    </source>
</evidence>
<comment type="cofactor">
    <cofactor evidence="1">
        <name>pyridoxal 5'-phosphate</name>
        <dbReference type="ChEBI" id="CHEBI:597326"/>
    </cofactor>
</comment>
<evidence type="ECO:0000256" key="2">
    <source>
        <dbReference type="ARBA" id="ARBA00022898"/>
    </source>
</evidence>
<keyword evidence="7" id="KW-1185">Reference proteome</keyword>
<dbReference type="Gene3D" id="3.40.50.1100">
    <property type="match status" value="2"/>
</dbReference>
<dbReference type="GO" id="GO:0006565">
    <property type="term" value="P:L-serine catabolic process"/>
    <property type="evidence" value="ECO:0007669"/>
    <property type="project" value="TreeGrafter"/>
</dbReference>
<dbReference type="CDD" id="cd01563">
    <property type="entry name" value="Thr-synth_1"/>
    <property type="match status" value="1"/>
</dbReference>
<dbReference type="PANTHER" id="PTHR48078">
    <property type="entry name" value="THREONINE DEHYDRATASE, MITOCHONDRIAL-RELATED"/>
    <property type="match status" value="1"/>
</dbReference>